<reference evidence="3" key="1">
    <citation type="submission" date="2015-03" db="EMBL/GenBank/DDBJ databases">
        <authorList>
            <person name="Carlson J."/>
            <person name="Booth B."/>
            <person name="Frise E."/>
            <person name="Sandler J."/>
            <person name="Wan K."/>
            <person name="Yu C."/>
            <person name="Celniker S."/>
        </authorList>
    </citation>
    <scope>NUCLEOTIDE SEQUENCE</scope>
</reference>
<dbReference type="EMBL" id="BT150468">
    <property type="protein sequence ID" value="AJV26738.1"/>
    <property type="molecule type" value="mRNA"/>
</dbReference>
<accession>A0A0D4RRR4</accession>
<dbReference type="OrthoDB" id="7764536at2759"/>
<protein>
    <submittedName>
        <fullName evidence="3">MIP22547p1</fullName>
    </submittedName>
</protein>
<feature type="compositionally biased region" description="Basic and acidic residues" evidence="2">
    <location>
        <begin position="850"/>
        <end position="875"/>
    </location>
</feature>
<evidence type="ECO:0000313" key="3">
    <source>
        <dbReference type="EMBL" id="AJV26738.1"/>
    </source>
</evidence>
<dbReference type="ExpressionAtlas" id="A0A0D4RRR4">
    <property type="expression patterns" value="baseline"/>
</dbReference>
<sequence>SFAFLILNNSIYMAFSTQKEFFHIPYINESYELNCTGVCVNLKTYPSSIDDRSWSENEEKKSRFVADLVACNNPIFVKHGNENFKNFIDTYGSNLLLEDSLINAADDAIDWLQDLMKRNILNNQLPESDMKLLSIKMDNAEIKRIINQRYNRDNARTLQVKLNGWISSKNELHEEKELKEIIRTIDDMDKTQDLLEAENAYLKRIIEKQSIRCRLDSLEINPEQSTDVEYLQRKINEMAKELSLLRQTEDMLIRKCAQMCRSECNEAFKIEGVYMNNAFSLEQDILNIQRILQERDALRKKCKNLEALGEKLNALEQKANEAENISEDLEDNINQQNQYINDIQQEMDKMKNYYENEVDKAKGLEKLLTCRCNQVMQELLSARCAAQRTECQQIEIEELHRQLLKRDIALNEYDCQYQQLMVVVCELNRRYCNQHGSGTGVVPAYSPEMGDDLAFYTRVTLDHIMNELCKQSDCFKFINQNRSSEDPAINSLEECTLELGRLRKLLTQQTDSCQAVKNEKKETSYSVDKCNQELERLNDLLKQKDEQLEVLIEENECLCMAAEISKNKLDDLDNQVQKLDEDTRHMEQGIVESIGLIQDIGDVSHENELLKGKISQLEDGEARQLISDLSKQLEDCREQSRLIREINDEMGKTLQKFGINPEEIENKVKLIESSKREFPDKDLSGMEPPVQLKEHLSSIKESGKDLEKTLLPASRLSGEAQNNDIKEPESIKEENKGTGLKTDREAINSHLSGKVHGVAIEGEKLNAVVPESTKKLIEEQGSGAGVEIGRELGVNSGSIRSLLKANDSVAKNKDDAITGNGGVGNEQQTGGKQQNLQSAKDGVIPNSSVTEKHLGYGESGGTRKEKVTATGEEKIPAPFSGQNVSKMGPAGSDQNTGRGKESVIGQSVKQAVQSNRIQKATKPDRGGLDEDINIRDQGAEKNGSNEAKPLEVPKSGAGSAQAASPGLEVPKSGAGSAQAASPGLEVPKSGAGSAQAATPGLEVPKSGAGSAQAATPGLSQGIGLTVAQEMTTNPNIPSTKQGPKSMKVHEPTKSTDQGAILGPGAVKDDFAKSRAEVTLPGDQSKNVRGIGLSGQRKRSSAAEDTKESKFGNKIYKNKGDKSLTSESASSGHISHSSSVLIKIGISNKMGKRISSRCRDGGQFDDFVKHTVQSLSAGDIDGCALEKELRKILDMFIDECGFCFCKCNVPKSRFYAICHKLYHHGLHTLDFRELTYMHKRIYAAAENILPGCLFNMIVKEMTRFSCTSTDNRQYASNTLNTQSLQKCCTCKTTFCCDTNEEKLLHKVIRLESDIESAKTCLKNLKSIPSHLSIPRCRFSLEDFSAK</sequence>
<proteinExistence type="evidence at transcript level"/>
<feature type="coiled-coil region" evidence="1">
    <location>
        <begin position="281"/>
        <end position="360"/>
    </location>
</feature>
<evidence type="ECO:0000256" key="1">
    <source>
        <dbReference type="SAM" id="Coils"/>
    </source>
</evidence>
<feature type="compositionally biased region" description="Basic and acidic residues" evidence="2">
    <location>
        <begin position="1100"/>
        <end position="1110"/>
    </location>
</feature>
<feature type="compositionally biased region" description="Basic and acidic residues" evidence="2">
    <location>
        <begin position="724"/>
        <end position="739"/>
    </location>
</feature>
<organism evidence="3">
    <name type="scientific">Drosophila melanogaster</name>
    <name type="common">Fruit fly</name>
    <dbReference type="NCBI Taxonomy" id="7227"/>
    <lineage>
        <taxon>Eukaryota</taxon>
        <taxon>Metazoa</taxon>
        <taxon>Ecdysozoa</taxon>
        <taxon>Arthropoda</taxon>
        <taxon>Hexapoda</taxon>
        <taxon>Insecta</taxon>
        <taxon>Pterygota</taxon>
        <taxon>Neoptera</taxon>
        <taxon>Endopterygota</taxon>
        <taxon>Diptera</taxon>
        <taxon>Brachycera</taxon>
        <taxon>Muscomorpha</taxon>
        <taxon>Ephydroidea</taxon>
        <taxon>Drosophilidae</taxon>
        <taxon>Drosophila</taxon>
        <taxon>Sophophora</taxon>
    </lineage>
</organism>
<gene>
    <name evidence="3" type="primary">Ccy-RA</name>
</gene>
<evidence type="ECO:0000256" key="2">
    <source>
        <dbReference type="SAM" id="MobiDB-lite"/>
    </source>
</evidence>
<feature type="region of interest" description="Disordered" evidence="2">
    <location>
        <begin position="713"/>
        <end position="739"/>
    </location>
</feature>
<feature type="region of interest" description="Disordered" evidence="2">
    <location>
        <begin position="812"/>
        <end position="1064"/>
    </location>
</feature>
<feature type="compositionally biased region" description="Polar residues" evidence="2">
    <location>
        <begin position="1028"/>
        <end position="1042"/>
    </location>
</feature>
<feature type="coiled-coil region" evidence="1">
    <location>
        <begin position="527"/>
        <end position="589"/>
    </location>
</feature>
<feature type="compositionally biased region" description="Polar residues" evidence="2">
    <location>
        <begin position="904"/>
        <end position="918"/>
    </location>
</feature>
<feature type="non-terminal residue" evidence="3">
    <location>
        <position position="1"/>
    </location>
</feature>
<feature type="compositionally biased region" description="Low complexity" evidence="2">
    <location>
        <begin position="955"/>
        <end position="983"/>
    </location>
</feature>
<dbReference type="Bgee" id="FBgn0267592">
    <property type="expression patterns" value="Expressed in spermatocyte in testis and 17 other cell types or tissues"/>
</dbReference>
<keyword evidence="1" id="KW-0175">Coiled coil</keyword>
<dbReference type="VEuPathDB" id="VectorBase:FBgn0267592"/>
<feature type="compositionally biased region" description="Basic and acidic residues" evidence="2">
    <location>
        <begin position="921"/>
        <end position="939"/>
    </location>
</feature>
<feature type="region of interest" description="Disordered" evidence="2">
    <location>
        <begin position="1076"/>
        <end position="1116"/>
    </location>
</feature>
<feature type="compositionally biased region" description="Polar residues" evidence="2">
    <location>
        <begin position="825"/>
        <end position="838"/>
    </location>
</feature>
<name>A0A0D4RRR4_DROME</name>